<sequence length="60" mass="6363">MGDTFLRQTDKDTGKKDSDSLTVSAFDIVYHIEIGSASTVCAFGPCHVSKGQMPSALGLK</sequence>
<proteinExistence type="predicted"/>
<evidence type="ECO:0000313" key="1">
    <source>
        <dbReference type="EMBL" id="KAK4020428.1"/>
    </source>
</evidence>
<reference evidence="1 2" key="1">
    <citation type="journal article" date="2023" name="Nucleic Acids Res.">
        <title>The hologenome of Daphnia magna reveals possible DNA methylation and microbiome-mediated evolution of the host genome.</title>
        <authorList>
            <person name="Chaturvedi A."/>
            <person name="Li X."/>
            <person name="Dhandapani V."/>
            <person name="Marshall H."/>
            <person name="Kissane S."/>
            <person name="Cuenca-Cambronero M."/>
            <person name="Asole G."/>
            <person name="Calvet F."/>
            <person name="Ruiz-Romero M."/>
            <person name="Marangio P."/>
            <person name="Guigo R."/>
            <person name="Rago D."/>
            <person name="Mirbahai L."/>
            <person name="Eastwood N."/>
            <person name="Colbourne J.K."/>
            <person name="Zhou J."/>
            <person name="Mallon E."/>
            <person name="Orsini L."/>
        </authorList>
    </citation>
    <scope>NUCLEOTIDE SEQUENCE [LARGE SCALE GENOMIC DNA]</scope>
    <source>
        <strain evidence="1">LRV0_1</strain>
    </source>
</reference>
<dbReference type="Proteomes" id="UP001234178">
    <property type="component" value="Unassembled WGS sequence"/>
</dbReference>
<accession>A0ABR0A5M9</accession>
<name>A0ABR0A5M9_9CRUS</name>
<gene>
    <name evidence="1" type="ORF">OUZ56_002407</name>
</gene>
<dbReference type="EMBL" id="JAOYFB010000036">
    <property type="protein sequence ID" value="KAK4020428.1"/>
    <property type="molecule type" value="Genomic_DNA"/>
</dbReference>
<organism evidence="1 2">
    <name type="scientific">Daphnia magna</name>
    <dbReference type="NCBI Taxonomy" id="35525"/>
    <lineage>
        <taxon>Eukaryota</taxon>
        <taxon>Metazoa</taxon>
        <taxon>Ecdysozoa</taxon>
        <taxon>Arthropoda</taxon>
        <taxon>Crustacea</taxon>
        <taxon>Branchiopoda</taxon>
        <taxon>Diplostraca</taxon>
        <taxon>Cladocera</taxon>
        <taxon>Anomopoda</taxon>
        <taxon>Daphniidae</taxon>
        <taxon>Daphnia</taxon>
    </lineage>
</organism>
<keyword evidence="2" id="KW-1185">Reference proteome</keyword>
<comment type="caution">
    <text evidence="1">The sequence shown here is derived from an EMBL/GenBank/DDBJ whole genome shotgun (WGS) entry which is preliminary data.</text>
</comment>
<protein>
    <submittedName>
        <fullName evidence="1">Uncharacterized protein</fullName>
    </submittedName>
</protein>
<evidence type="ECO:0000313" key="2">
    <source>
        <dbReference type="Proteomes" id="UP001234178"/>
    </source>
</evidence>